<comment type="subunit">
    <text evidence="5">Identified in the spliceosome C complex. Component of the PRP19-CDC5L splicing complex composed of a core complex comprising a homotetramer of PRPF19, CDC5L, PLRG1 and BCAS2, and at least three less stably associated proteins CTNNBL1, CWC15 and HSPA8. Interacts (via its WD40 repeat domain) directly with CDC5L (via its C-terminal); the interaction is required for mRNA splicing but not for spliceosome assembly. Component of the minor spliceosome, which splices U12-type introns. Within this complex, interacts with CRIPT. Also interacts directly in the complex with BCAS2 and PRPF19. Interacts with USB1.</text>
</comment>
<dbReference type="PROSITE" id="PS50294">
    <property type="entry name" value="WD_REPEATS_REGION"/>
    <property type="match status" value="5"/>
</dbReference>
<dbReference type="PANTHER" id="PTHR19923:SF0">
    <property type="entry name" value="PLEIOTROPIC REGULATOR 1"/>
    <property type="match status" value="1"/>
</dbReference>
<protein>
    <recommendedName>
        <fullName evidence="6">Pleiotropic regulator 1</fullName>
    </recommendedName>
</protein>
<organism evidence="8">
    <name type="scientific">Henneguya salminicola</name>
    <name type="common">Myxosporean</name>
    <dbReference type="NCBI Taxonomy" id="69463"/>
    <lineage>
        <taxon>Eukaryota</taxon>
        <taxon>Metazoa</taxon>
        <taxon>Cnidaria</taxon>
        <taxon>Myxozoa</taxon>
        <taxon>Myxosporea</taxon>
        <taxon>Bivalvulida</taxon>
        <taxon>Platysporina</taxon>
        <taxon>Myxobolidae</taxon>
        <taxon>Henneguya</taxon>
    </lineage>
</organism>
<dbReference type="GO" id="GO:0071011">
    <property type="term" value="C:precatalytic spliceosome"/>
    <property type="evidence" value="ECO:0007669"/>
    <property type="project" value="TreeGrafter"/>
</dbReference>
<evidence type="ECO:0000256" key="2">
    <source>
        <dbReference type="ARBA" id="ARBA00022737"/>
    </source>
</evidence>
<dbReference type="GO" id="GO:0000974">
    <property type="term" value="C:Prp19 complex"/>
    <property type="evidence" value="ECO:0007669"/>
    <property type="project" value="TreeGrafter"/>
</dbReference>
<feature type="repeat" description="WD" evidence="7">
    <location>
        <begin position="141"/>
        <end position="182"/>
    </location>
</feature>
<dbReference type="AlphaFoldDB" id="A0A6G3MEL9"/>
<accession>A0A6G3MEL9</accession>
<dbReference type="PROSITE" id="PS50082">
    <property type="entry name" value="WD_REPEATS_2"/>
    <property type="match status" value="5"/>
</dbReference>
<evidence type="ECO:0000256" key="5">
    <source>
        <dbReference type="ARBA" id="ARBA00062641"/>
    </source>
</evidence>
<feature type="repeat" description="WD" evidence="7">
    <location>
        <begin position="57"/>
        <end position="98"/>
    </location>
</feature>
<feature type="repeat" description="WD" evidence="7">
    <location>
        <begin position="183"/>
        <end position="224"/>
    </location>
</feature>
<comment type="function">
    <text evidence="4">Involved in pre-mRNA splicing as component of the spliceosome. Component of the PRP19-CDC5L complex that forms an integral part of the spliceosome and is required for activating pre-mRNA splicing. As a component of the minor spliceosome, involved in the splicing of U12-type introns in pre-mRNAs.</text>
</comment>
<dbReference type="GO" id="GO:0071013">
    <property type="term" value="C:catalytic step 2 spliceosome"/>
    <property type="evidence" value="ECO:0007669"/>
    <property type="project" value="TreeGrafter"/>
</dbReference>
<dbReference type="CDD" id="cd00200">
    <property type="entry name" value="WD40"/>
    <property type="match status" value="1"/>
</dbReference>
<dbReference type="FunFam" id="2.130.10.10:FF:000012">
    <property type="entry name" value="Putative pleiotropic regulator 1"/>
    <property type="match status" value="1"/>
</dbReference>
<dbReference type="PROSITE" id="PS00678">
    <property type="entry name" value="WD_REPEATS_1"/>
    <property type="match status" value="2"/>
</dbReference>
<evidence type="ECO:0000256" key="3">
    <source>
        <dbReference type="ARBA" id="ARBA00025726"/>
    </source>
</evidence>
<dbReference type="SMART" id="SM00320">
    <property type="entry name" value="WD40"/>
    <property type="match status" value="7"/>
</dbReference>
<dbReference type="Pfam" id="PF00400">
    <property type="entry name" value="WD40"/>
    <property type="match status" value="5"/>
</dbReference>
<reference evidence="8" key="1">
    <citation type="submission" date="2018-11" db="EMBL/GenBank/DDBJ databases">
        <title>Henneguya salminicola genome and transcriptome.</title>
        <authorList>
            <person name="Yahalomi D."/>
            <person name="Atkinson S.D."/>
            <person name="Neuhof M."/>
            <person name="Chang E.S."/>
            <person name="Philippe H."/>
            <person name="Cartwright P."/>
            <person name="Bartholomew J.L."/>
            <person name="Huchon D."/>
        </authorList>
    </citation>
    <scope>NUCLEOTIDE SEQUENCE</scope>
    <source>
        <strain evidence="8">Hz1</strain>
        <tissue evidence="8">Whole</tissue>
    </source>
</reference>
<proteinExistence type="inferred from homology"/>
<keyword evidence="2" id="KW-0677">Repeat</keyword>
<dbReference type="InterPro" id="IPR045241">
    <property type="entry name" value="Prp46/PLRG1-like"/>
</dbReference>
<dbReference type="PANTHER" id="PTHR19923">
    <property type="entry name" value="WD40 REPEAT PROTEINPRL1/PRL2-RELATED"/>
    <property type="match status" value="1"/>
</dbReference>
<evidence type="ECO:0000256" key="6">
    <source>
        <dbReference type="ARBA" id="ARBA00073631"/>
    </source>
</evidence>
<feature type="repeat" description="WD" evidence="7">
    <location>
        <begin position="99"/>
        <end position="140"/>
    </location>
</feature>
<dbReference type="InterPro" id="IPR019775">
    <property type="entry name" value="WD40_repeat_CS"/>
</dbReference>
<dbReference type="SUPFAM" id="SSF50978">
    <property type="entry name" value="WD40 repeat-like"/>
    <property type="match status" value="1"/>
</dbReference>
<evidence type="ECO:0000256" key="1">
    <source>
        <dbReference type="ARBA" id="ARBA00022574"/>
    </source>
</evidence>
<name>A0A6G3MEL9_HENSL</name>
<evidence type="ECO:0000256" key="4">
    <source>
        <dbReference type="ARBA" id="ARBA00046238"/>
    </source>
</evidence>
<dbReference type="EMBL" id="GHBP01000740">
    <property type="protein sequence ID" value="NDJ92450.1"/>
    <property type="molecule type" value="Transcribed_RNA"/>
</dbReference>
<sequence>MTQEVKVIAESALLSVQESKSQNGESAIPFSHGLIPRKAPIMPKPMWHPPWKLMRVISGHTGWVRCMTVEPGNTWFATGSCDRMIKIWDLASGTLKLSLTGHISTVRGLAASPHHPYLFSCGEDKQIKCWDLEQNKAIRHYHGHLHAIYCMAQHPTIDILATGSRDATIRIWDIRTKACAFTLTGHTNTVASVCAQATLPQIISGSHDSTIRLWDLTAGKSYCTMTNHKKSVRSVIIHPQLNCMSSASPENIKEWKLPHGDLIQTLKGHNAIINALAINEDDVLVSGGDNGSLHFWDWKTGYNFDTKQTIVQPGSLDSEAGIFALGYDLSGSRLISCEADKSIKIYKEDEEATEETNPIKYKTDVIRSTRF</sequence>
<dbReference type="InterPro" id="IPR036322">
    <property type="entry name" value="WD40_repeat_dom_sf"/>
</dbReference>
<evidence type="ECO:0000256" key="7">
    <source>
        <dbReference type="PROSITE-ProRule" id="PRU00221"/>
    </source>
</evidence>
<dbReference type="GO" id="GO:0000398">
    <property type="term" value="P:mRNA splicing, via spliceosome"/>
    <property type="evidence" value="ECO:0007669"/>
    <property type="project" value="InterPro"/>
</dbReference>
<feature type="repeat" description="WD" evidence="7">
    <location>
        <begin position="266"/>
        <end position="306"/>
    </location>
</feature>
<dbReference type="Gene3D" id="2.130.10.10">
    <property type="entry name" value="YVTN repeat-like/Quinoprotein amine dehydrogenase"/>
    <property type="match status" value="1"/>
</dbReference>
<dbReference type="InterPro" id="IPR001680">
    <property type="entry name" value="WD40_rpt"/>
</dbReference>
<dbReference type="PRINTS" id="PR00320">
    <property type="entry name" value="GPROTEINBRPT"/>
</dbReference>
<dbReference type="InterPro" id="IPR015943">
    <property type="entry name" value="WD40/YVTN_repeat-like_dom_sf"/>
</dbReference>
<dbReference type="InterPro" id="IPR020472">
    <property type="entry name" value="WD40_PAC1"/>
</dbReference>
<keyword evidence="1 7" id="KW-0853">WD repeat</keyword>
<evidence type="ECO:0000313" key="8">
    <source>
        <dbReference type="EMBL" id="NDJ92450.1"/>
    </source>
</evidence>
<comment type="similarity">
    <text evidence="3">Belongs to the WD repeat PRL1/PRL2 family.</text>
</comment>